<dbReference type="Proteomes" id="UP000886893">
    <property type="component" value="Unassembled WGS sequence"/>
</dbReference>
<dbReference type="AlphaFoldDB" id="A0A9D1G9N7"/>
<dbReference type="EMBL" id="DVKI01000182">
    <property type="protein sequence ID" value="HIT17865.1"/>
    <property type="molecule type" value="Genomic_DNA"/>
</dbReference>
<name>A0A9D1G9N7_9FIRM</name>
<reference evidence="1" key="2">
    <citation type="journal article" date="2021" name="PeerJ">
        <title>Extensive microbial diversity within the chicken gut microbiome revealed by metagenomics and culture.</title>
        <authorList>
            <person name="Gilroy R."/>
            <person name="Ravi A."/>
            <person name="Getino M."/>
            <person name="Pursley I."/>
            <person name="Horton D.L."/>
            <person name="Alikhan N.F."/>
            <person name="Baker D."/>
            <person name="Gharbi K."/>
            <person name="Hall N."/>
            <person name="Watson M."/>
            <person name="Adriaenssens E.M."/>
            <person name="Foster-Nyarko E."/>
            <person name="Jarju S."/>
            <person name="Secka A."/>
            <person name="Antonio M."/>
            <person name="Oren A."/>
            <person name="Chaudhuri R.R."/>
            <person name="La Ragione R."/>
            <person name="Hildebrand F."/>
            <person name="Pallen M.J."/>
        </authorList>
    </citation>
    <scope>NUCLEOTIDE SEQUENCE</scope>
    <source>
        <strain evidence="1">14508</strain>
    </source>
</reference>
<organism evidence="1 2">
    <name type="scientific">Candidatus Caccosoma faecigallinarum</name>
    <dbReference type="NCBI Taxonomy" id="2840720"/>
    <lineage>
        <taxon>Bacteria</taxon>
        <taxon>Bacillati</taxon>
        <taxon>Bacillota</taxon>
        <taxon>Bacillota incertae sedis</taxon>
        <taxon>Candidatus Caccosoma</taxon>
    </lineage>
</organism>
<protein>
    <submittedName>
        <fullName evidence="1">Uncharacterized protein</fullName>
    </submittedName>
</protein>
<gene>
    <name evidence="1" type="ORF">IAD04_05795</name>
</gene>
<evidence type="ECO:0000313" key="2">
    <source>
        <dbReference type="Proteomes" id="UP000886893"/>
    </source>
</evidence>
<proteinExistence type="predicted"/>
<evidence type="ECO:0000313" key="1">
    <source>
        <dbReference type="EMBL" id="HIT17865.1"/>
    </source>
</evidence>
<reference evidence="1" key="1">
    <citation type="submission" date="2020-10" db="EMBL/GenBank/DDBJ databases">
        <authorList>
            <person name="Gilroy R."/>
        </authorList>
    </citation>
    <scope>NUCLEOTIDE SEQUENCE</scope>
    <source>
        <strain evidence="1">14508</strain>
    </source>
</reference>
<accession>A0A9D1G9N7</accession>
<comment type="caution">
    <text evidence="1">The sequence shown here is derived from an EMBL/GenBank/DDBJ whole genome shotgun (WGS) entry which is preliminary data.</text>
</comment>
<sequence>MNTSCSLKNPNKDLYDDPSGLKNTLLEKDPNKTILDYNAKEVLYIVNTEFSKAPLFFTEVTGDVAAGAYNQKIRSRRWKTNDEIVSETISTSALVKVGDQSYFKDEMVISRKADKISSLTSVTWGTDYQKSDHERYKKKYGELPSYLSHYIFNDNSIKKATQISENGERYVYEYLLDNYKATPKYQIKMKTNGDLADYPKFEKIVLTLTVSKDFLPIEIVIDEDYTMNKTVLGANLHLSCNGQMKETFSFNTEDSLIPPAYLEFFRGK</sequence>